<dbReference type="OrthoDB" id="2139957at2759"/>
<evidence type="ECO:0000313" key="10">
    <source>
        <dbReference type="Proteomes" id="UP000572817"/>
    </source>
</evidence>
<evidence type="ECO:0000256" key="8">
    <source>
        <dbReference type="RuleBase" id="RU003707"/>
    </source>
</evidence>
<dbReference type="CDD" id="cd06558">
    <property type="entry name" value="crotonase-like"/>
    <property type="match status" value="1"/>
</dbReference>
<comment type="subcellular location">
    <subcellularLocation>
        <location evidence="1">Peroxisome</location>
    </subcellularLocation>
</comment>
<keyword evidence="4" id="KW-0843">Virulence</keyword>
<keyword evidence="10" id="KW-1185">Reference proteome</keyword>
<dbReference type="PANTHER" id="PTHR11941">
    <property type="entry name" value="ENOYL-COA HYDRATASE-RELATED"/>
    <property type="match status" value="1"/>
</dbReference>
<evidence type="ECO:0000256" key="7">
    <source>
        <dbReference type="ARBA" id="ARBA00023239"/>
    </source>
</evidence>
<dbReference type="GO" id="GO:0005777">
    <property type="term" value="C:peroxisome"/>
    <property type="evidence" value="ECO:0007669"/>
    <property type="project" value="UniProtKB-SubCell"/>
</dbReference>
<evidence type="ECO:0000313" key="9">
    <source>
        <dbReference type="EMBL" id="KAF4301869.1"/>
    </source>
</evidence>
<dbReference type="PANTHER" id="PTHR11941:SF152">
    <property type="entry name" value="ENOYL-COA HYDRATASE_ISOMERASE FAMILY PROTEIN (AFU_ORTHOLOGUE AFUA_3G03410)"/>
    <property type="match status" value="1"/>
</dbReference>
<protein>
    <recommendedName>
        <fullName evidence="11">Enoyl-CoA hydratase</fullName>
    </recommendedName>
</protein>
<comment type="pathway">
    <text evidence="2">Siderophore biosynthesis.</text>
</comment>
<evidence type="ECO:0000256" key="1">
    <source>
        <dbReference type="ARBA" id="ARBA00004275"/>
    </source>
</evidence>
<dbReference type="SUPFAM" id="SSF52096">
    <property type="entry name" value="ClpP/crotonase"/>
    <property type="match status" value="1"/>
</dbReference>
<proteinExistence type="inferred from homology"/>
<dbReference type="Proteomes" id="UP000572817">
    <property type="component" value="Unassembled WGS sequence"/>
</dbReference>
<dbReference type="PROSITE" id="PS00166">
    <property type="entry name" value="ENOYL_COA_HYDRATASE"/>
    <property type="match status" value="1"/>
</dbReference>
<dbReference type="InterPro" id="IPR001753">
    <property type="entry name" value="Enoyl-CoA_hydra/iso"/>
</dbReference>
<dbReference type="GO" id="GO:0006635">
    <property type="term" value="P:fatty acid beta-oxidation"/>
    <property type="evidence" value="ECO:0007669"/>
    <property type="project" value="TreeGrafter"/>
</dbReference>
<dbReference type="InterPro" id="IPR018376">
    <property type="entry name" value="Enoyl-CoA_hyd/isom_CS"/>
</dbReference>
<evidence type="ECO:0000256" key="4">
    <source>
        <dbReference type="ARBA" id="ARBA00023026"/>
    </source>
</evidence>
<dbReference type="GO" id="GO:0016829">
    <property type="term" value="F:lyase activity"/>
    <property type="evidence" value="ECO:0007669"/>
    <property type="project" value="UniProtKB-KW"/>
</dbReference>
<gene>
    <name evidence="9" type="ORF">GTA08_BOTSDO10422</name>
</gene>
<dbReference type="EMBL" id="WWBZ02000073">
    <property type="protein sequence ID" value="KAF4301869.1"/>
    <property type="molecule type" value="Genomic_DNA"/>
</dbReference>
<dbReference type="Gene3D" id="3.90.226.10">
    <property type="entry name" value="2-enoyl-CoA Hydratase, Chain A, domain 1"/>
    <property type="match status" value="1"/>
</dbReference>
<keyword evidence="5" id="KW-0576">Peroxisome</keyword>
<dbReference type="Pfam" id="PF00378">
    <property type="entry name" value="ECH_1"/>
    <property type="match status" value="1"/>
</dbReference>
<dbReference type="GO" id="GO:0005739">
    <property type="term" value="C:mitochondrion"/>
    <property type="evidence" value="ECO:0007669"/>
    <property type="project" value="TreeGrafter"/>
</dbReference>
<dbReference type="AlphaFoldDB" id="A0A8H4MWV4"/>
<dbReference type="FunFam" id="3.90.226.10:FF:000074">
    <property type="entry name" value="Enoyl-CoA hydratase (AFU_orthologue AFUA_2G10650)"/>
    <property type="match status" value="1"/>
</dbReference>
<evidence type="ECO:0000256" key="2">
    <source>
        <dbReference type="ARBA" id="ARBA00004924"/>
    </source>
</evidence>
<comment type="similarity">
    <text evidence="3 8">Belongs to the enoyl-CoA hydratase/isomerase family.</text>
</comment>
<evidence type="ECO:0008006" key="11">
    <source>
        <dbReference type="Google" id="ProtNLM"/>
    </source>
</evidence>
<evidence type="ECO:0000256" key="5">
    <source>
        <dbReference type="ARBA" id="ARBA00023140"/>
    </source>
</evidence>
<comment type="caution">
    <text evidence="9">The sequence shown here is derived from an EMBL/GenBank/DDBJ whole genome shotgun (WGS) entry which is preliminary data.</text>
</comment>
<accession>A0A8H4MWV4</accession>
<dbReference type="GO" id="GO:0016853">
    <property type="term" value="F:isomerase activity"/>
    <property type="evidence" value="ECO:0007669"/>
    <property type="project" value="UniProtKB-KW"/>
</dbReference>
<reference evidence="9" key="1">
    <citation type="submission" date="2020-04" db="EMBL/GenBank/DDBJ databases">
        <title>Genome Assembly and Annotation of Botryosphaeria dothidea sdau 11-99, a Latent Pathogen of Apple Fruit Ring Rot in China.</title>
        <authorList>
            <person name="Yu C."/>
            <person name="Diao Y."/>
            <person name="Lu Q."/>
            <person name="Zhao J."/>
            <person name="Cui S."/>
            <person name="Peng C."/>
            <person name="He B."/>
            <person name="Liu H."/>
        </authorList>
    </citation>
    <scope>NUCLEOTIDE SEQUENCE [LARGE SCALE GENOMIC DNA]</scope>
    <source>
        <strain evidence="9">Sdau11-99</strain>
    </source>
</reference>
<sequence length="273" mass="29779">MASEATPPPARNCIISFPTKQILLLTLTRPKQFNCIDLATSRDIQHLWDWFDQNPSLLVGIITGHGRAFCTGADLQEWNRLNESGQVSPMDAPGLAGLPRRRGRKPIIAAVNGICMGGGCEMVVNCDMVFAARKAVFALPEVKRGIAAVAGSLPRLTRIIGKQRAVEMALTGRNVSAEELYNWGLVNRVVGDEEGDVKQAAIEAAKEICKNSPDGVLVSKEGINLGWEKSDVEDGSSILIENWYGRLRAGGNFREGIKAFAEKRDPQWVPSKL</sequence>
<keyword evidence="7" id="KW-0456">Lyase</keyword>
<dbReference type="InterPro" id="IPR029045">
    <property type="entry name" value="ClpP/crotonase-like_dom_sf"/>
</dbReference>
<name>A0A8H4MWV4_9PEZI</name>
<keyword evidence="6" id="KW-0413">Isomerase</keyword>
<organism evidence="9 10">
    <name type="scientific">Botryosphaeria dothidea</name>
    <dbReference type="NCBI Taxonomy" id="55169"/>
    <lineage>
        <taxon>Eukaryota</taxon>
        <taxon>Fungi</taxon>
        <taxon>Dikarya</taxon>
        <taxon>Ascomycota</taxon>
        <taxon>Pezizomycotina</taxon>
        <taxon>Dothideomycetes</taxon>
        <taxon>Dothideomycetes incertae sedis</taxon>
        <taxon>Botryosphaeriales</taxon>
        <taxon>Botryosphaeriaceae</taxon>
        <taxon>Botryosphaeria</taxon>
    </lineage>
</organism>
<evidence type="ECO:0000256" key="3">
    <source>
        <dbReference type="ARBA" id="ARBA00005254"/>
    </source>
</evidence>
<evidence type="ECO:0000256" key="6">
    <source>
        <dbReference type="ARBA" id="ARBA00023235"/>
    </source>
</evidence>